<proteinExistence type="predicted"/>
<name>K2G031_9BACT</name>
<organism evidence="1">
    <name type="scientific">uncultured bacterium</name>
    <name type="common">gcode 4</name>
    <dbReference type="NCBI Taxonomy" id="1234023"/>
    <lineage>
        <taxon>Bacteria</taxon>
        <taxon>environmental samples</taxon>
    </lineage>
</organism>
<dbReference type="EMBL" id="AMFJ01000320">
    <property type="protein sequence ID" value="EKE28553.1"/>
    <property type="molecule type" value="Genomic_DNA"/>
</dbReference>
<gene>
    <name evidence="1" type="ORF">ACD_3C00046G0006</name>
</gene>
<dbReference type="InterPro" id="IPR024072">
    <property type="entry name" value="DHFR-like_dom_sf"/>
</dbReference>
<sequence length="179" mass="21327">MNMKCSVYVATSLDWYIALSDWDISWLDNMPNPENDDFGFSEFMSTIDAIIMWRKTFEKVLTFWFWPYDKPVFILSSKIIDIPNELKWKVEQIAWNPKEILLKASAFGFGSLYIDWWKTIQSFIEENLINEITITRVPILLWDWIPLFSKNPKIQELEHIETSVLLNGLVKSRYKFKTI</sequence>
<dbReference type="Gene3D" id="3.40.430.10">
    <property type="entry name" value="Dihydrofolate Reductase, subunit A"/>
    <property type="match status" value="1"/>
</dbReference>
<dbReference type="SUPFAM" id="SSF53597">
    <property type="entry name" value="Dihydrofolate reductase-like"/>
    <property type="match status" value="1"/>
</dbReference>
<comment type="caution">
    <text evidence="1">The sequence shown here is derived from an EMBL/GenBank/DDBJ whole genome shotgun (WGS) entry which is preliminary data.</text>
</comment>
<dbReference type="AlphaFoldDB" id="K2G031"/>
<protein>
    <submittedName>
        <fullName evidence="1">Uncharacterized protein</fullName>
    </submittedName>
</protein>
<reference evidence="1" key="1">
    <citation type="journal article" date="2012" name="Science">
        <title>Fermentation, hydrogen, and sulfur metabolism in multiple uncultivated bacterial phyla.</title>
        <authorList>
            <person name="Wrighton K.C."/>
            <person name="Thomas B.C."/>
            <person name="Sharon I."/>
            <person name="Miller C.S."/>
            <person name="Castelle C.J."/>
            <person name="VerBerkmoes N.C."/>
            <person name="Wilkins M.J."/>
            <person name="Hettich R.L."/>
            <person name="Lipton M.S."/>
            <person name="Williams K.H."/>
            <person name="Long P.E."/>
            <person name="Banfield J.F."/>
        </authorList>
    </citation>
    <scope>NUCLEOTIDE SEQUENCE [LARGE SCALE GENOMIC DNA]</scope>
</reference>
<evidence type="ECO:0000313" key="1">
    <source>
        <dbReference type="EMBL" id="EKE28553.1"/>
    </source>
</evidence>
<accession>K2G031</accession>